<evidence type="ECO:0000256" key="7">
    <source>
        <dbReference type="ARBA" id="ARBA00023224"/>
    </source>
</evidence>
<dbReference type="Proteomes" id="UP000046393">
    <property type="component" value="Unplaced"/>
</dbReference>
<feature type="transmembrane region" description="Helical" evidence="9">
    <location>
        <begin position="6"/>
        <end position="29"/>
    </location>
</feature>
<reference evidence="12" key="1">
    <citation type="submission" date="2017-02" db="UniProtKB">
        <authorList>
            <consortium name="WormBaseParasite"/>
        </authorList>
    </citation>
    <scope>IDENTIFICATION</scope>
</reference>
<feature type="transmembrane region" description="Helical" evidence="9">
    <location>
        <begin position="179"/>
        <end position="201"/>
    </location>
</feature>
<proteinExistence type="inferred from homology"/>
<sequence length="319" mass="37069">MISYVFFVLLVLLTIFGMFGNLMVIIAIGGDRKMRKAAMNILLINLAVADLLNLIILSIEWSQVIIFGRNIWILPGFLCPIVRYLECLFLFSSIMTQLIVCVERYVAIVYPMQVRRVCSVKNILIAISIMWLCVFLVSLPNAFCNRKRSIKIGQDTITRCSNRSIASIYWYLYKWVEFLSFYLIPCIIIIVLYCQISKVLWTNNKLLQEGKCFYSKINYRCSTAKVFKSRSDTVTMRRSVVKMLVTCVSVYFVCYSPIQFLFLFITVFKYKVRVPFSFRLCMNVLALTCSACNPLLYTLFSKKFRSKILNLLPNKISMK</sequence>
<dbReference type="PRINTS" id="PR00237">
    <property type="entry name" value="GPCRRHODOPSN"/>
</dbReference>
<dbReference type="GO" id="GO:0004930">
    <property type="term" value="F:G protein-coupled receptor activity"/>
    <property type="evidence" value="ECO:0007669"/>
    <property type="project" value="UniProtKB-KW"/>
</dbReference>
<comment type="subcellular location">
    <subcellularLocation>
        <location evidence="1">Membrane</location>
        <topology evidence="1">Multi-pass membrane protein</topology>
    </subcellularLocation>
</comment>
<evidence type="ECO:0000259" key="10">
    <source>
        <dbReference type="PROSITE" id="PS50262"/>
    </source>
</evidence>
<dbReference type="InterPro" id="IPR017452">
    <property type="entry name" value="GPCR_Rhodpsn_7TM"/>
</dbReference>
<keyword evidence="2 8" id="KW-0812">Transmembrane</keyword>
<comment type="similarity">
    <text evidence="8">Belongs to the G-protein coupled receptor 1 family.</text>
</comment>
<dbReference type="STRING" id="451379.A0A0N5AP81"/>
<keyword evidence="3 9" id="KW-1133">Transmembrane helix</keyword>
<dbReference type="WBParaSite" id="SMUV_0000644801-mRNA-1">
    <property type="protein sequence ID" value="SMUV_0000644801-mRNA-1"/>
    <property type="gene ID" value="SMUV_0000644801"/>
</dbReference>
<evidence type="ECO:0000256" key="5">
    <source>
        <dbReference type="ARBA" id="ARBA00023136"/>
    </source>
</evidence>
<dbReference type="Gene3D" id="1.20.1070.10">
    <property type="entry name" value="Rhodopsin 7-helix transmembrane proteins"/>
    <property type="match status" value="1"/>
</dbReference>
<feature type="transmembrane region" description="Helical" evidence="9">
    <location>
        <begin position="240"/>
        <end position="265"/>
    </location>
</feature>
<evidence type="ECO:0000256" key="9">
    <source>
        <dbReference type="SAM" id="Phobius"/>
    </source>
</evidence>
<keyword evidence="5 9" id="KW-0472">Membrane</keyword>
<protein>
    <submittedName>
        <fullName evidence="12">G_PROTEIN_RECEP_F1_2 domain-containing protein</fullName>
    </submittedName>
</protein>
<feature type="transmembrane region" description="Helical" evidence="9">
    <location>
        <begin position="123"/>
        <end position="143"/>
    </location>
</feature>
<dbReference type="PANTHER" id="PTHR24243">
    <property type="entry name" value="G-PROTEIN COUPLED RECEPTOR"/>
    <property type="match status" value="1"/>
</dbReference>
<evidence type="ECO:0000256" key="2">
    <source>
        <dbReference type="ARBA" id="ARBA00022692"/>
    </source>
</evidence>
<evidence type="ECO:0000256" key="1">
    <source>
        <dbReference type="ARBA" id="ARBA00004141"/>
    </source>
</evidence>
<evidence type="ECO:0000256" key="3">
    <source>
        <dbReference type="ARBA" id="ARBA00022989"/>
    </source>
</evidence>
<dbReference type="AlphaFoldDB" id="A0A0N5AP81"/>
<accession>A0A0N5AP81</accession>
<evidence type="ECO:0000256" key="6">
    <source>
        <dbReference type="ARBA" id="ARBA00023170"/>
    </source>
</evidence>
<keyword evidence="7 8" id="KW-0807">Transducer</keyword>
<dbReference type="PROSITE" id="PS00237">
    <property type="entry name" value="G_PROTEIN_RECEP_F1_1"/>
    <property type="match status" value="1"/>
</dbReference>
<evidence type="ECO:0000313" key="12">
    <source>
        <dbReference type="WBParaSite" id="SMUV_0000644801-mRNA-1"/>
    </source>
</evidence>
<name>A0A0N5AP81_9BILA</name>
<dbReference type="InterPro" id="IPR000276">
    <property type="entry name" value="GPCR_Rhodpsn"/>
</dbReference>
<dbReference type="CDD" id="cd00637">
    <property type="entry name" value="7tm_classA_rhodopsin-like"/>
    <property type="match status" value="1"/>
</dbReference>
<keyword evidence="4 8" id="KW-0297">G-protein coupled receptor</keyword>
<feature type="transmembrane region" description="Helical" evidence="9">
    <location>
        <begin position="277"/>
        <end position="300"/>
    </location>
</feature>
<dbReference type="Pfam" id="PF00001">
    <property type="entry name" value="7tm_1"/>
    <property type="match status" value="1"/>
</dbReference>
<dbReference type="PROSITE" id="PS50262">
    <property type="entry name" value="G_PROTEIN_RECEP_F1_2"/>
    <property type="match status" value="1"/>
</dbReference>
<keyword evidence="6 8" id="KW-0675">Receptor</keyword>
<evidence type="ECO:0000256" key="8">
    <source>
        <dbReference type="RuleBase" id="RU000688"/>
    </source>
</evidence>
<dbReference type="PANTHER" id="PTHR24243:SF224">
    <property type="entry name" value="G-PROTEIN COUPLED RECEPTOR 19-RELATED"/>
    <property type="match status" value="1"/>
</dbReference>
<organism evidence="11 12">
    <name type="scientific">Syphacia muris</name>
    <dbReference type="NCBI Taxonomy" id="451379"/>
    <lineage>
        <taxon>Eukaryota</taxon>
        <taxon>Metazoa</taxon>
        <taxon>Ecdysozoa</taxon>
        <taxon>Nematoda</taxon>
        <taxon>Chromadorea</taxon>
        <taxon>Rhabditida</taxon>
        <taxon>Spirurina</taxon>
        <taxon>Oxyuridomorpha</taxon>
        <taxon>Oxyuroidea</taxon>
        <taxon>Oxyuridae</taxon>
        <taxon>Syphacia</taxon>
    </lineage>
</organism>
<dbReference type="SUPFAM" id="SSF81321">
    <property type="entry name" value="Family A G protein-coupled receptor-like"/>
    <property type="match status" value="1"/>
</dbReference>
<feature type="transmembrane region" description="Helical" evidence="9">
    <location>
        <begin position="81"/>
        <end position="102"/>
    </location>
</feature>
<keyword evidence="11" id="KW-1185">Reference proteome</keyword>
<feature type="transmembrane region" description="Helical" evidence="9">
    <location>
        <begin position="41"/>
        <end position="61"/>
    </location>
</feature>
<evidence type="ECO:0000313" key="11">
    <source>
        <dbReference type="Proteomes" id="UP000046393"/>
    </source>
</evidence>
<feature type="domain" description="G-protein coupled receptors family 1 profile" evidence="10">
    <location>
        <begin position="20"/>
        <end position="297"/>
    </location>
</feature>
<dbReference type="GO" id="GO:0005886">
    <property type="term" value="C:plasma membrane"/>
    <property type="evidence" value="ECO:0007669"/>
    <property type="project" value="TreeGrafter"/>
</dbReference>
<evidence type="ECO:0000256" key="4">
    <source>
        <dbReference type="ARBA" id="ARBA00023040"/>
    </source>
</evidence>